<evidence type="ECO:0000313" key="8">
    <source>
        <dbReference type="EMBL" id="GLR70799.1"/>
    </source>
</evidence>
<accession>A0AA37SYF8</accession>
<reference evidence="8" key="1">
    <citation type="journal article" date="2014" name="Int. J. Syst. Evol. Microbiol.">
        <title>Complete genome sequence of Corynebacterium casei LMG S-19264T (=DSM 44701T), isolated from a smear-ripened cheese.</title>
        <authorList>
            <consortium name="US DOE Joint Genome Institute (JGI-PGF)"/>
            <person name="Walter F."/>
            <person name="Albersmeier A."/>
            <person name="Kalinowski J."/>
            <person name="Ruckert C."/>
        </authorList>
    </citation>
    <scope>NUCLEOTIDE SEQUENCE</scope>
    <source>
        <strain evidence="8">NBRC 110023</strain>
    </source>
</reference>
<name>A0AA37SYF8_9ALTE</name>
<comment type="similarity">
    <text evidence="1 5">Belongs to the FlgD family.</text>
</comment>
<dbReference type="InterPro" id="IPR025965">
    <property type="entry name" value="FlgD/Vpr_Ig-like"/>
</dbReference>
<dbReference type="InterPro" id="IPR005648">
    <property type="entry name" value="FlgD"/>
</dbReference>
<keyword evidence="3 5" id="KW-1005">Bacterial flagellum biogenesis</keyword>
<protein>
    <recommendedName>
        <fullName evidence="2 5">Basal-body rod modification protein FlgD</fullName>
    </recommendedName>
</protein>
<comment type="function">
    <text evidence="4 5">Required for flagellar hook formation. May act as a scaffolding protein.</text>
</comment>
<dbReference type="GO" id="GO:0044781">
    <property type="term" value="P:bacterial-type flagellum organization"/>
    <property type="evidence" value="ECO:0007669"/>
    <property type="project" value="UniProtKB-UniRule"/>
</dbReference>
<dbReference type="Proteomes" id="UP001156601">
    <property type="component" value="Unassembled WGS sequence"/>
</dbReference>
<organism evidence="8 9">
    <name type="scientific">Agaribacter marinus</name>
    <dbReference type="NCBI Taxonomy" id="1431249"/>
    <lineage>
        <taxon>Bacteria</taxon>
        <taxon>Pseudomonadati</taxon>
        <taxon>Pseudomonadota</taxon>
        <taxon>Gammaproteobacteria</taxon>
        <taxon>Alteromonadales</taxon>
        <taxon>Alteromonadaceae</taxon>
        <taxon>Agaribacter</taxon>
    </lineage>
</organism>
<evidence type="ECO:0000256" key="4">
    <source>
        <dbReference type="ARBA" id="ARBA00024746"/>
    </source>
</evidence>
<sequence length="230" mass="24468">MNVLEQRSIGKDLYWNTEPEVPVSDGTEQTLKQEDFFALLTEQLANQDPTKPVDNDQMVAQMTSFTTADGISQLNEQFTSFAASMTSNQALQASSLIGQSVLVTGNIGHRGNETDGISGVIINEDTSQDTQIQVLDSVGAVVRTIDIGTQPPGNISFNWDGTDNQGNILPPGDYAIQVQGNVFGEATALPTAINRHVDSVSLTGSGQGVVLNLDGDVSIKLDDVIEIGNS</sequence>
<proteinExistence type="inferred from homology"/>
<evidence type="ECO:0000256" key="2">
    <source>
        <dbReference type="ARBA" id="ARBA00016013"/>
    </source>
</evidence>
<dbReference type="Pfam" id="PF13861">
    <property type="entry name" value="FLgD_tudor"/>
    <property type="match status" value="1"/>
</dbReference>
<feature type="domain" description="FlgD/Vpr Ig-like" evidence="6">
    <location>
        <begin position="124"/>
        <end position="180"/>
    </location>
</feature>
<dbReference type="InterPro" id="IPR025963">
    <property type="entry name" value="FLgD_Tudor"/>
</dbReference>
<gene>
    <name evidence="8" type="primary">flgD</name>
    <name evidence="8" type="ORF">GCM10007852_17070</name>
</gene>
<evidence type="ECO:0000313" key="9">
    <source>
        <dbReference type="Proteomes" id="UP001156601"/>
    </source>
</evidence>
<evidence type="ECO:0000256" key="5">
    <source>
        <dbReference type="RuleBase" id="RU362076"/>
    </source>
</evidence>
<evidence type="ECO:0000256" key="3">
    <source>
        <dbReference type="ARBA" id="ARBA00022795"/>
    </source>
</evidence>
<dbReference type="EMBL" id="BSOT01000005">
    <property type="protein sequence ID" value="GLR70799.1"/>
    <property type="molecule type" value="Genomic_DNA"/>
</dbReference>
<dbReference type="Gene3D" id="2.30.30.910">
    <property type="match status" value="1"/>
</dbReference>
<dbReference type="RefSeq" id="WP_284217078.1">
    <property type="nucleotide sequence ID" value="NZ_BSOT01000005.1"/>
</dbReference>
<dbReference type="Gene3D" id="2.60.40.4070">
    <property type="match status" value="1"/>
</dbReference>
<feature type="domain" description="FlgD Tudor-like" evidence="7">
    <location>
        <begin position="88"/>
        <end position="224"/>
    </location>
</feature>
<dbReference type="Pfam" id="PF03963">
    <property type="entry name" value="FlgD"/>
    <property type="match status" value="1"/>
</dbReference>
<comment type="caution">
    <text evidence="8">The sequence shown here is derived from an EMBL/GenBank/DDBJ whole genome shotgun (WGS) entry which is preliminary data.</text>
</comment>
<reference evidence="8" key="2">
    <citation type="submission" date="2023-01" db="EMBL/GenBank/DDBJ databases">
        <title>Draft genome sequence of Agaribacter marinus strain NBRC 110023.</title>
        <authorList>
            <person name="Sun Q."/>
            <person name="Mori K."/>
        </authorList>
    </citation>
    <scope>NUCLEOTIDE SEQUENCE</scope>
    <source>
        <strain evidence="8">NBRC 110023</strain>
    </source>
</reference>
<evidence type="ECO:0000259" key="7">
    <source>
        <dbReference type="Pfam" id="PF13861"/>
    </source>
</evidence>
<dbReference type="Pfam" id="PF13860">
    <property type="entry name" value="FlgD_ig"/>
    <property type="match status" value="1"/>
</dbReference>
<dbReference type="AlphaFoldDB" id="A0AA37SYF8"/>
<keyword evidence="9" id="KW-1185">Reference proteome</keyword>
<evidence type="ECO:0000256" key="1">
    <source>
        <dbReference type="ARBA" id="ARBA00010577"/>
    </source>
</evidence>
<evidence type="ECO:0000259" key="6">
    <source>
        <dbReference type="Pfam" id="PF13860"/>
    </source>
</evidence>